<keyword evidence="2" id="KW-0378">Hydrolase</keyword>
<name>A0ABU7WI16_9GAMM</name>
<keyword evidence="3" id="KW-1185">Reference proteome</keyword>
<dbReference type="EMBL" id="JAZHBM010000003">
    <property type="protein sequence ID" value="MEF3083377.1"/>
    <property type="molecule type" value="Genomic_DNA"/>
</dbReference>
<feature type="domain" description="Beta-lactamase-related" evidence="1">
    <location>
        <begin position="122"/>
        <end position="432"/>
    </location>
</feature>
<dbReference type="RefSeq" id="WP_332079115.1">
    <property type="nucleotide sequence ID" value="NZ_JAZHBM010000003.1"/>
</dbReference>
<dbReference type="Proteomes" id="UP001358324">
    <property type="component" value="Unassembled WGS sequence"/>
</dbReference>
<protein>
    <submittedName>
        <fullName evidence="2">Serine hydrolase domain-containing protein</fullName>
        <ecNumber evidence="2">3.1.1.103</ecNumber>
    </submittedName>
</protein>
<evidence type="ECO:0000259" key="1">
    <source>
        <dbReference type="Pfam" id="PF00144"/>
    </source>
</evidence>
<accession>A0ABU7WI16</accession>
<evidence type="ECO:0000313" key="3">
    <source>
        <dbReference type="Proteomes" id="UP001358324"/>
    </source>
</evidence>
<dbReference type="PANTHER" id="PTHR46825">
    <property type="entry name" value="D-ALANYL-D-ALANINE-CARBOXYPEPTIDASE/ENDOPEPTIDASE AMPH"/>
    <property type="match status" value="1"/>
</dbReference>
<reference evidence="2 3" key="1">
    <citation type="submission" date="2024-01" db="EMBL/GenBank/DDBJ databases">
        <title>Novel species of the genus Luteimonas isolated from rivers.</title>
        <authorList>
            <person name="Lu H."/>
        </authorList>
    </citation>
    <scope>NUCLEOTIDE SEQUENCE [LARGE SCALE GENOMIC DNA]</scope>
    <source>
        <strain evidence="2 3">SMYT11W</strain>
    </source>
</reference>
<dbReference type="Gene3D" id="3.40.710.10">
    <property type="entry name" value="DD-peptidase/beta-lactamase superfamily"/>
    <property type="match status" value="1"/>
</dbReference>
<organism evidence="2 3">
    <name type="scientific">Luteimonas flava</name>
    <dbReference type="NCBI Taxonomy" id="3115822"/>
    <lineage>
        <taxon>Bacteria</taxon>
        <taxon>Pseudomonadati</taxon>
        <taxon>Pseudomonadota</taxon>
        <taxon>Gammaproteobacteria</taxon>
        <taxon>Lysobacterales</taxon>
        <taxon>Lysobacteraceae</taxon>
        <taxon>Luteimonas</taxon>
    </lineage>
</organism>
<comment type="caution">
    <text evidence="2">The sequence shown here is derived from an EMBL/GenBank/DDBJ whole genome shotgun (WGS) entry which is preliminary data.</text>
</comment>
<dbReference type="Pfam" id="PF00144">
    <property type="entry name" value="Beta-lactamase"/>
    <property type="match status" value="1"/>
</dbReference>
<dbReference type="InterPro" id="IPR050491">
    <property type="entry name" value="AmpC-like"/>
</dbReference>
<proteinExistence type="predicted"/>
<dbReference type="SUPFAM" id="SSF56601">
    <property type="entry name" value="beta-lactamase/transpeptidase-like"/>
    <property type="match status" value="1"/>
</dbReference>
<dbReference type="InterPro" id="IPR001466">
    <property type="entry name" value="Beta-lactam-related"/>
</dbReference>
<dbReference type="PANTHER" id="PTHR46825:SF9">
    <property type="entry name" value="BETA-LACTAMASE-RELATED DOMAIN-CONTAINING PROTEIN"/>
    <property type="match status" value="1"/>
</dbReference>
<gene>
    <name evidence="2" type="ORF">V3391_14280</name>
</gene>
<evidence type="ECO:0000313" key="2">
    <source>
        <dbReference type="EMBL" id="MEF3083377.1"/>
    </source>
</evidence>
<dbReference type="InterPro" id="IPR012338">
    <property type="entry name" value="Beta-lactam/transpept-like"/>
</dbReference>
<dbReference type="GO" id="GO:0016787">
    <property type="term" value="F:hydrolase activity"/>
    <property type="evidence" value="ECO:0007669"/>
    <property type="project" value="UniProtKB-KW"/>
</dbReference>
<dbReference type="EC" id="3.1.1.103" evidence="2"/>
<sequence length="452" mass="49037">MLVCLSTPVLVKPPAEAAFEEWLDAFNRNDRAALTEFNARRFGEPEHNFEYLLDSREETGGLAVVAVERSEPLKFVALTLERSFPVQRRITVQVEDAASGRLEHITQEPLQIPQAKALEAFDAFATQLAAADRFSGVLVIEQNGQRLYAKPFGLGNREDDTPVQLDTPFLFASQGKMFTAVAALQLVAAGKLGLDDPLGKHLTDYPNQAMAAVTIRRLLAHQGGTGDIGVLQPDEAANRAWVRSIADLIRLNGDRAPAFPPGSDFEYSNYGFLLLGAVVEAVSGQSYYDYVAEHIFAPAGMTATRYPTLDEMDDVARGYTQAGDGTLVPSADQLPWRGTPAGGGVTTADDEVRFVEALKAGKLIPLPLLQEAISQQTDWYGYGFISSGPPEFPHWGHGGGAPGNSAALSIYPTNDMTMVCLSNRDPPVCDRLLTRLHWHLSPPSDADEPVGD</sequence>